<evidence type="ECO:0000313" key="2">
    <source>
        <dbReference type="EMBL" id="OPA78517.1"/>
    </source>
</evidence>
<keyword evidence="3" id="KW-1185">Reference proteome</keyword>
<dbReference type="PROSITE" id="PS51186">
    <property type="entry name" value="GNAT"/>
    <property type="match status" value="1"/>
</dbReference>
<name>A0A1T2XF40_9BACL</name>
<feature type="domain" description="N-acetyltransferase" evidence="1">
    <location>
        <begin position="5"/>
        <end position="148"/>
    </location>
</feature>
<dbReference type="Gene3D" id="3.40.630.30">
    <property type="match status" value="1"/>
</dbReference>
<dbReference type="GO" id="GO:0004343">
    <property type="term" value="F:glucosamine 6-phosphate N-acetyltransferase activity"/>
    <property type="evidence" value="ECO:0007669"/>
    <property type="project" value="TreeGrafter"/>
</dbReference>
<comment type="caution">
    <text evidence="2">The sequence shown here is derived from an EMBL/GenBank/DDBJ whole genome shotgun (WGS) entry which is preliminary data.</text>
</comment>
<dbReference type="Proteomes" id="UP000190188">
    <property type="component" value="Unassembled WGS sequence"/>
</dbReference>
<reference evidence="2 3" key="1">
    <citation type="submission" date="2017-01" db="EMBL/GenBank/DDBJ databases">
        <title>Genome analysis of Paenibacillus selenitrireducens ES3-24.</title>
        <authorList>
            <person name="Xu D."/>
            <person name="Yao R."/>
            <person name="Zheng S."/>
        </authorList>
    </citation>
    <scope>NUCLEOTIDE SEQUENCE [LARGE SCALE GENOMIC DNA]</scope>
    <source>
        <strain evidence="2 3">ES3-24</strain>
    </source>
</reference>
<dbReference type="PANTHER" id="PTHR13355:SF11">
    <property type="entry name" value="GLUCOSAMINE 6-PHOSPHATE N-ACETYLTRANSFERASE"/>
    <property type="match status" value="1"/>
</dbReference>
<gene>
    <name evidence="2" type="ORF">BVG16_11650</name>
</gene>
<dbReference type="PANTHER" id="PTHR13355">
    <property type="entry name" value="GLUCOSAMINE 6-PHOSPHATE N-ACETYLTRANSFERASE"/>
    <property type="match status" value="1"/>
</dbReference>
<proteinExistence type="predicted"/>
<dbReference type="CDD" id="cd04301">
    <property type="entry name" value="NAT_SF"/>
    <property type="match status" value="1"/>
</dbReference>
<dbReference type="InterPro" id="IPR016181">
    <property type="entry name" value="Acyl_CoA_acyltransferase"/>
</dbReference>
<dbReference type="InterPro" id="IPR039143">
    <property type="entry name" value="GNPNAT1-like"/>
</dbReference>
<evidence type="ECO:0000259" key="1">
    <source>
        <dbReference type="PROSITE" id="PS51186"/>
    </source>
</evidence>
<sequence length="148" mass="16701">MMTAKIIQVKTDEDLKRCLAIRKEVFVVEQLVPEDLEYDEYDTVDGKAYHVLLEDEGQAVATGRLIIYHEHMAKMQRIAVAKSHRGLGYGSVLLVALEQIATDLGLSDSILDAQCQAEQFYGKLGYEVISEEPFYDAGILHVRMKKPL</sequence>
<dbReference type="AlphaFoldDB" id="A0A1T2XF40"/>
<dbReference type="SUPFAM" id="SSF55729">
    <property type="entry name" value="Acyl-CoA N-acyltransferases (Nat)"/>
    <property type="match status" value="1"/>
</dbReference>
<protein>
    <submittedName>
        <fullName evidence="2">GNAT family N-acetyltransferase</fullName>
    </submittedName>
</protein>
<organism evidence="2 3">
    <name type="scientific">Paenibacillus selenitireducens</name>
    <dbReference type="NCBI Taxonomy" id="1324314"/>
    <lineage>
        <taxon>Bacteria</taxon>
        <taxon>Bacillati</taxon>
        <taxon>Bacillota</taxon>
        <taxon>Bacilli</taxon>
        <taxon>Bacillales</taxon>
        <taxon>Paenibacillaceae</taxon>
        <taxon>Paenibacillus</taxon>
    </lineage>
</organism>
<accession>A0A1T2XF40</accession>
<dbReference type="EMBL" id="MSZX01000004">
    <property type="protein sequence ID" value="OPA78517.1"/>
    <property type="molecule type" value="Genomic_DNA"/>
</dbReference>
<evidence type="ECO:0000313" key="3">
    <source>
        <dbReference type="Proteomes" id="UP000190188"/>
    </source>
</evidence>
<dbReference type="InterPro" id="IPR000182">
    <property type="entry name" value="GNAT_dom"/>
</dbReference>
<dbReference type="Pfam" id="PF13673">
    <property type="entry name" value="Acetyltransf_10"/>
    <property type="match status" value="1"/>
</dbReference>
<dbReference type="STRING" id="1324314.BVG16_11650"/>
<keyword evidence="2" id="KW-0808">Transferase</keyword>